<sequence length="84" mass="8885">MADWREKIKSIANTKGESAPEPAKRLGMGCLTAAVIAVSILAFIIAIGLFKSGSWGIGLFVGLFFLICTATAVILLLPHKPNTL</sequence>
<protein>
    <recommendedName>
        <fullName evidence="5">DUF2207 domain-containing protein</fullName>
    </recommendedName>
</protein>
<feature type="transmembrane region" description="Helical" evidence="2">
    <location>
        <begin position="55"/>
        <end position="77"/>
    </location>
</feature>
<keyword evidence="2" id="KW-0812">Transmembrane</keyword>
<evidence type="ECO:0000313" key="3">
    <source>
        <dbReference type="EMBL" id="MFD1861814.1"/>
    </source>
</evidence>
<reference evidence="4" key="1">
    <citation type="journal article" date="2019" name="Int. J. Syst. Evol. Microbiol.">
        <title>The Global Catalogue of Microorganisms (GCM) 10K type strain sequencing project: providing services to taxonomists for standard genome sequencing and annotation.</title>
        <authorList>
            <consortium name="The Broad Institute Genomics Platform"/>
            <consortium name="The Broad Institute Genome Sequencing Center for Infectious Disease"/>
            <person name="Wu L."/>
            <person name="Ma J."/>
        </authorList>
    </citation>
    <scope>NUCLEOTIDE SEQUENCE [LARGE SCALE GENOMIC DNA]</scope>
    <source>
        <strain evidence="4">CGMCC 1.15475</strain>
    </source>
</reference>
<proteinExistence type="predicted"/>
<dbReference type="EMBL" id="JBHUFW010000004">
    <property type="protein sequence ID" value="MFD1861814.1"/>
    <property type="molecule type" value="Genomic_DNA"/>
</dbReference>
<evidence type="ECO:0008006" key="5">
    <source>
        <dbReference type="Google" id="ProtNLM"/>
    </source>
</evidence>
<accession>A0ABW4QE19</accession>
<evidence type="ECO:0000313" key="4">
    <source>
        <dbReference type="Proteomes" id="UP001597273"/>
    </source>
</evidence>
<keyword evidence="2" id="KW-1133">Transmembrane helix</keyword>
<evidence type="ECO:0000256" key="1">
    <source>
        <dbReference type="SAM" id="MobiDB-lite"/>
    </source>
</evidence>
<feature type="region of interest" description="Disordered" evidence="1">
    <location>
        <begin position="1"/>
        <end position="23"/>
    </location>
</feature>
<comment type="caution">
    <text evidence="3">The sequence shown here is derived from an EMBL/GenBank/DDBJ whole genome shotgun (WGS) entry which is preliminary data.</text>
</comment>
<organism evidence="3 4">
    <name type="scientific">Planococcus chinensis</name>
    <dbReference type="NCBI Taxonomy" id="272917"/>
    <lineage>
        <taxon>Bacteria</taxon>
        <taxon>Bacillati</taxon>
        <taxon>Bacillota</taxon>
        <taxon>Bacilli</taxon>
        <taxon>Bacillales</taxon>
        <taxon>Caryophanaceae</taxon>
        <taxon>Planococcus</taxon>
    </lineage>
</organism>
<name>A0ABW4QE19_9BACL</name>
<keyword evidence="2" id="KW-0472">Membrane</keyword>
<gene>
    <name evidence="3" type="ORF">ACFSDB_02685</name>
</gene>
<dbReference type="Proteomes" id="UP001597273">
    <property type="component" value="Unassembled WGS sequence"/>
</dbReference>
<dbReference type="RefSeq" id="WP_204891124.1">
    <property type="nucleotide sequence ID" value="NZ_JBHUFW010000004.1"/>
</dbReference>
<keyword evidence="4" id="KW-1185">Reference proteome</keyword>
<evidence type="ECO:0000256" key="2">
    <source>
        <dbReference type="SAM" id="Phobius"/>
    </source>
</evidence>
<feature type="transmembrane region" description="Helical" evidence="2">
    <location>
        <begin position="26"/>
        <end position="49"/>
    </location>
</feature>